<keyword evidence="6" id="KW-0472">Membrane</keyword>
<dbReference type="InterPro" id="IPR042177">
    <property type="entry name" value="Cell/Rod_1"/>
</dbReference>
<organism evidence="8 9">
    <name type="scientific">Candidatus Kaiserbacteria bacterium RIFCSPHIGHO2_01_FULL_56_24</name>
    <dbReference type="NCBI Taxonomy" id="1798487"/>
    <lineage>
        <taxon>Bacteria</taxon>
        <taxon>Candidatus Kaiseribacteriota</taxon>
    </lineage>
</organism>
<evidence type="ECO:0000256" key="5">
    <source>
        <dbReference type="SAM" id="Coils"/>
    </source>
</evidence>
<keyword evidence="6" id="KW-1133">Transmembrane helix</keyword>
<dbReference type="AlphaFoldDB" id="A0A1F6DGR1"/>
<evidence type="ECO:0000256" key="1">
    <source>
        <dbReference type="ARBA" id="ARBA00009369"/>
    </source>
</evidence>
<evidence type="ECO:0000313" key="8">
    <source>
        <dbReference type="EMBL" id="OGG60649.1"/>
    </source>
</evidence>
<dbReference type="InterPro" id="IPR055342">
    <property type="entry name" value="MreC_beta-barrel_core"/>
</dbReference>
<comment type="similarity">
    <text evidence="1">Belongs to the MreC family.</text>
</comment>
<comment type="caution">
    <text evidence="8">The sequence shown here is derived from an EMBL/GenBank/DDBJ whole genome shotgun (WGS) entry which is preliminary data.</text>
</comment>
<feature type="coiled-coil region" evidence="5">
    <location>
        <begin position="87"/>
        <end position="114"/>
    </location>
</feature>
<dbReference type="InterPro" id="IPR042175">
    <property type="entry name" value="Cell/Rod_MreC_2"/>
</dbReference>
<evidence type="ECO:0000313" key="9">
    <source>
        <dbReference type="Proteomes" id="UP000176377"/>
    </source>
</evidence>
<evidence type="ECO:0000256" key="3">
    <source>
        <dbReference type="ARBA" id="ARBA00022960"/>
    </source>
</evidence>
<name>A0A1F6DGR1_9BACT</name>
<dbReference type="Pfam" id="PF04085">
    <property type="entry name" value="MreC"/>
    <property type="match status" value="1"/>
</dbReference>
<sequence length="269" mass="28229">MTKPTPYRSYRRSERKSETPLFVAFIAIVFVVGFIFGIDKVSGGMVRGYARAGGGALSAAVSGAVSTVTGNGILSTRRALQEENTQLRDAMAMRDEEAARFKALEDENDALRAMARLAIDASGITAPVLSSFDSSPYGTFTIGTGKSSGIDEGSIVLTPGGFVLGSVTSVSARTATVEAFFAPGKKINMDVGDVAFEAEGRGGGNARGEVARDAAVKTGDTVIIPAFAHRPAGIVGEVRSASSSAFTTLYIRLPLNLDTLRYVYVLPLQ</sequence>
<dbReference type="Gene3D" id="2.40.10.350">
    <property type="entry name" value="Rod shape-determining protein MreC, domain 2"/>
    <property type="match status" value="1"/>
</dbReference>
<evidence type="ECO:0000256" key="2">
    <source>
        <dbReference type="ARBA" id="ARBA00013855"/>
    </source>
</evidence>
<gene>
    <name evidence="8" type="ORF">A2765_03670</name>
</gene>
<dbReference type="PANTHER" id="PTHR34138">
    <property type="entry name" value="CELL SHAPE-DETERMINING PROTEIN MREC"/>
    <property type="match status" value="1"/>
</dbReference>
<dbReference type="PANTHER" id="PTHR34138:SF1">
    <property type="entry name" value="CELL SHAPE-DETERMINING PROTEIN MREC"/>
    <property type="match status" value="1"/>
</dbReference>
<dbReference type="Gene3D" id="2.40.10.340">
    <property type="entry name" value="Rod shape-determining protein MreC, domain 1"/>
    <property type="match status" value="1"/>
</dbReference>
<feature type="domain" description="Rod shape-determining protein MreC beta-barrel core" evidence="7">
    <location>
        <begin position="134"/>
        <end position="266"/>
    </location>
</feature>
<proteinExistence type="inferred from homology"/>
<reference evidence="8 9" key="1">
    <citation type="journal article" date="2016" name="Nat. Commun.">
        <title>Thousands of microbial genomes shed light on interconnected biogeochemical processes in an aquifer system.</title>
        <authorList>
            <person name="Anantharaman K."/>
            <person name="Brown C.T."/>
            <person name="Hug L.A."/>
            <person name="Sharon I."/>
            <person name="Castelle C.J."/>
            <person name="Probst A.J."/>
            <person name="Thomas B.C."/>
            <person name="Singh A."/>
            <person name="Wilkins M.J."/>
            <person name="Karaoz U."/>
            <person name="Brodie E.L."/>
            <person name="Williams K.H."/>
            <person name="Hubbard S.S."/>
            <person name="Banfield J.F."/>
        </authorList>
    </citation>
    <scope>NUCLEOTIDE SEQUENCE [LARGE SCALE GENOMIC DNA]</scope>
</reference>
<dbReference type="Proteomes" id="UP000176377">
    <property type="component" value="Unassembled WGS sequence"/>
</dbReference>
<dbReference type="InterPro" id="IPR007221">
    <property type="entry name" value="MreC"/>
</dbReference>
<evidence type="ECO:0000259" key="7">
    <source>
        <dbReference type="Pfam" id="PF04085"/>
    </source>
</evidence>
<protein>
    <recommendedName>
        <fullName evidence="2">Cell shape-determining protein MreC</fullName>
    </recommendedName>
    <alternativeName>
        <fullName evidence="4">Cell shape protein MreC</fullName>
    </alternativeName>
</protein>
<dbReference type="GO" id="GO:0008360">
    <property type="term" value="P:regulation of cell shape"/>
    <property type="evidence" value="ECO:0007669"/>
    <property type="project" value="UniProtKB-KW"/>
</dbReference>
<evidence type="ECO:0000256" key="6">
    <source>
        <dbReference type="SAM" id="Phobius"/>
    </source>
</evidence>
<evidence type="ECO:0000256" key="4">
    <source>
        <dbReference type="ARBA" id="ARBA00032089"/>
    </source>
</evidence>
<keyword evidence="6" id="KW-0812">Transmembrane</keyword>
<dbReference type="EMBL" id="MFLA01000004">
    <property type="protein sequence ID" value="OGG60649.1"/>
    <property type="molecule type" value="Genomic_DNA"/>
</dbReference>
<keyword evidence="5" id="KW-0175">Coiled coil</keyword>
<feature type="transmembrane region" description="Helical" evidence="6">
    <location>
        <begin position="21"/>
        <end position="38"/>
    </location>
</feature>
<accession>A0A1F6DGR1</accession>
<dbReference type="GO" id="GO:0005886">
    <property type="term" value="C:plasma membrane"/>
    <property type="evidence" value="ECO:0007669"/>
    <property type="project" value="TreeGrafter"/>
</dbReference>
<keyword evidence="3" id="KW-0133">Cell shape</keyword>